<sequence>MLPTGQNLFELHELKELKIIRTINLFGNSNSKFVLQIADFR</sequence>
<reference evidence="2" key="1">
    <citation type="submission" date="2016-10" db="EMBL/GenBank/DDBJ databases">
        <authorList>
            <person name="Varghese N."/>
            <person name="Submissions S."/>
        </authorList>
    </citation>
    <scope>NUCLEOTIDE SEQUENCE [LARGE SCALE GENOMIC DNA]</scope>
    <source>
        <strain evidence="2">Gh-67</strain>
    </source>
</reference>
<proteinExistence type="predicted"/>
<dbReference type="AlphaFoldDB" id="A0A1G7NW42"/>
<keyword evidence="2" id="KW-1185">Reference proteome</keyword>
<protein>
    <submittedName>
        <fullName evidence="1">Uncharacterized protein</fullName>
    </submittedName>
</protein>
<organism evidence="1 2">
    <name type="scientific">Mucilaginibacter gossypii</name>
    <dbReference type="NCBI Taxonomy" id="551996"/>
    <lineage>
        <taxon>Bacteria</taxon>
        <taxon>Pseudomonadati</taxon>
        <taxon>Bacteroidota</taxon>
        <taxon>Sphingobacteriia</taxon>
        <taxon>Sphingobacteriales</taxon>
        <taxon>Sphingobacteriaceae</taxon>
        <taxon>Mucilaginibacter</taxon>
    </lineage>
</organism>
<gene>
    <name evidence="1" type="ORF">SAMN05192573_101372</name>
</gene>
<dbReference type="Proteomes" id="UP000199705">
    <property type="component" value="Unassembled WGS sequence"/>
</dbReference>
<dbReference type="EMBL" id="FNCG01000001">
    <property type="protein sequence ID" value="SDF78265.1"/>
    <property type="molecule type" value="Genomic_DNA"/>
</dbReference>
<name>A0A1G7NW42_9SPHI</name>
<evidence type="ECO:0000313" key="1">
    <source>
        <dbReference type="EMBL" id="SDF78265.1"/>
    </source>
</evidence>
<evidence type="ECO:0000313" key="2">
    <source>
        <dbReference type="Proteomes" id="UP000199705"/>
    </source>
</evidence>
<accession>A0A1G7NW42</accession>